<evidence type="ECO:0000313" key="1">
    <source>
        <dbReference type="EMBL" id="TGD59506.1"/>
    </source>
</evidence>
<comment type="caution">
    <text evidence="1">The sequence shown here is derived from an EMBL/GenBank/DDBJ whole genome shotgun (WGS) entry which is preliminary data.</text>
</comment>
<organism evidence="1 2">
    <name type="scientific">Flavobacterium humi</name>
    <dbReference type="NCBI Taxonomy" id="2562683"/>
    <lineage>
        <taxon>Bacteria</taxon>
        <taxon>Pseudomonadati</taxon>
        <taxon>Bacteroidota</taxon>
        <taxon>Flavobacteriia</taxon>
        <taxon>Flavobacteriales</taxon>
        <taxon>Flavobacteriaceae</taxon>
        <taxon>Flavobacterium</taxon>
    </lineage>
</organism>
<evidence type="ECO:0000313" key="2">
    <source>
        <dbReference type="Proteomes" id="UP000297407"/>
    </source>
</evidence>
<sequence>MNVIRIIVEERKDGFSAYIDKMEDIYAIATTMTELKSTISNAIRLFKEKNTEEALPEILKGQYRLVYV</sequence>
<dbReference type="EMBL" id="SRLH01000001">
    <property type="protein sequence ID" value="TGD59506.1"/>
    <property type="molecule type" value="Genomic_DNA"/>
</dbReference>
<protein>
    <recommendedName>
        <fullName evidence="3">Type II toxin-antitoxin system HicB family antitoxin</fullName>
    </recommendedName>
</protein>
<gene>
    <name evidence="1" type="ORF">E4635_00805</name>
</gene>
<dbReference type="AlphaFoldDB" id="A0A4Z0LC91"/>
<dbReference type="OrthoDB" id="965427at2"/>
<name>A0A4Z0LC91_9FLAO</name>
<dbReference type="Proteomes" id="UP000297407">
    <property type="component" value="Unassembled WGS sequence"/>
</dbReference>
<keyword evidence="2" id="KW-1185">Reference proteome</keyword>
<proteinExistence type="predicted"/>
<reference evidence="1 2" key="1">
    <citation type="submission" date="2019-04" db="EMBL/GenBank/DDBJ databases">
        <title>Flavobacterium sp. strain DS2-A Genome sequencing and assembly.</title>
        <authorList>
            <person name="Kim I."/>
        </authorList>
    </citation>
    <scope>NUCLEOTIDE SEQUENCE [LARGE SCALE GENOMIC DNA]</scope>
    <source>
        <strain evidence="1 2">DS2-A</strain>
    </source>
</reference>
<accession>A0A4Z0LC91</accession>
<dbReference type="RefSeq" id="WP_135524713.1">
    <property type="nucleotide sequence ID" value="NZ_SRLH01000001.1"/>
</dbReference>
<evidence type="ECO:0008006" key="3">
    <source>
        <dbReference type="Google" id="ProtNLM"/>
    </source>
</evidence>